<keyword evidence="8" id="KW-0443">Lipid metabolism</keyword>
<dbReference type="PANTHER" id="PTHR12317:SF63">
    <property type="entry name" value="DIACYLGLYCEROL O-ACYLTRANSFERASE 2"/>
    <property type="match status" value="1"/>
</dbReference>
<evidence type="ECO:0000256" key="4">
    <source>
        <dbReference type="ARBA" id="ARBA00022679"/>
    </source>
</evidence>
<keyword evidence="9" id="KW-0472">Membrane</keyword>
<organism evidence="12 13">
    <name type="scientific">Micractinium conductrix</name>
    <dbReference type="NCBI Taxonomy" id="554055"/>
    <lineage>
        <taxon>Eukaryota</taxon>
        <taxon>Viridiplantae</taxon>
        <taxon>Chlorophyta</taxon>
        <taxon>core chlorophytes</taxon>
        <taxon>Trebouxiophyceae</taxon>
        <taxon>Chlorellales</taxon>
        <taxon>Chlorellaceae</taxon>
        <taxon>Chlorella clade</taxon>
        <taxon>Micractinium</taxon>
    </lineage>
</organism>
<dbReference type="GO" id="GO:0004144">
    <property type="term" value="F:diacylglycerol O-acyltransferase activity"/>
    <property type="evidence" value="ECO:0007669"/>
    <property type="project" value="TreeGrafter"/>
</dbReference>
<evidence type="ECO:0000256" key="7">
    <source>
        <dbReference type="ARBA" id="ARBA00022989"/>
    </source>
</evidence>
<dbReference type="OrthoDB" id="264532at2759"/>
<comment type="similarity">
    <text evidence="2">Belongs to the diacylglycerol acyltransferase family.</text>
</comment>
<evidence type="ECO:0000256" key="10">
    <source>
        <dbReference type="ARBA" id="ARBA00023315"/>
    </source>
</evidence>
<dbReference type="GO" id="GO:0019432">
    <property type="term" value="P:triglyceride biosynthetic process"/>
    <property type="evidence" value="ECO:0007669"/>
    <property type="project" value="TreeGrafter"/>
</dbReference>
<evidence type="ECO:0000313" key="13">
    <source>
        <dbReference type="Proteomes" id="UP000239649"/>
    </source>
</evidence>
<evidence type="ECO:0000256" key="8">
    <source>
        <dbReference type="ARBA" id="ARBA00023098"/>
    </source>
</evidence>
<keyword evidence="5" id="KW-0812">Transmembrane</keyword>
<evidence type="ECO:0000256" key="5">
    <source>
        <dbReference type="ARBA" id="ARBA00022692"/>
    </source>
</evidence>
<keyword evidence="11" id="KW-0732">Signal</keyword>
<evidence type="ECO:0000256" key="2">
    <source>
        <dbReference type="ARBA" id="ARBA00005420"/>
    </source>
</evidence>
<dbReference type="Pfam" id="PF03982">
    <property type="entry name" value="DAGAT"/>
    <property type="match status" value="1"/>
</dbReference>
<keyword evidence="4" id="KW-0808">Transferase</keyword>
<dbReference type="CDD" id="cd07987">
    <property type="entry name" value="LPLAT_MGAT-like"/>
    <property type="match status" value="1"/>
</dbReference>
<evidence type="ECO:0000256" key="11">
    <source>
        <dbReference type="SAM" id="SignalP"/>
    </source>
</evidence>
<comment type="subcellular location">
    <subcellularLocation>
        <location evidence="1">Endoplasmic reticulum membrane</location>
        <topology evidence="1">Multi-pass membrane protein</topology>
    </subcellularLocation>
</comment>
<keyword evidence="3" id="KW-0444">Lipid biosynthesis</keyword>
<dbReference type="STRING" id="554055.A0A2P6V807"/>
<reference evidence="12 13" key="1">
    <citation type="journal article" date="2018" name="Plant J.">
        <title>Genome sequences of Chlorella sorokiniana UTEX 1602 and Micractinium conductrix SAG 241.80: implications to maltose excretion by a green alga.</title>
        <authorList>
            <person name="Arriola M.B."/>
            <person name="Velmurugan N."/>
            <person name="Zhang Y."/>
            <person name="Plunkett M.H."/>
            <person name="Hondzo H."/>
            <person name="Barney B.M."/>
        </authorList>
    </citation>
    <scope>NUCLEOTIDE SEQUENCE [LARGE SCALE GENOMIC DNA]</scope>
    <source>
        <strain evidence="12 13">SAG 241.80</strain>
    </source>
</reference>
<evidence type="ECO:0000256" key="3">
    <source>
        <dbReference type="ARBA" id="ARBA00022516"/>
    </source>
</evidence>
<dbReference type="InterPro" id="IPR007130">
    <property type="entry name" value="DAGAT"/>
</dbReference>
<proteinExistence type="inferred from homology"/>
<keyword evidence="7" id="KW-1133">Transmembrane helix</keyword>
<dbReference type="SUPFAM" id="SSF69593">
    <property type="entry name" value="Glycerol-3-phosphate (1)-acyltransferase"/>
    <property type="match status" value="1"/>
</dbReference>
<evidence type="ECO:0000256" key="9">
    <source>
        <dbReference type="ARBA" id="ARBA00023136"/>
    </source>
</evidence>
<comment type="caution">
    <text evidence="12">The sequence shown here is derived from an EMBL/GenBank/DDBJ whole genome shotgun (WGS) entry which is preliminary data.</text>
</comment>
<keyword evidence="6" id="KW-0256">Endoplasmic reticulum</keyword>
<dbReference type="AlphaFoldDB" id="A0A2P6V807"/>
<keyword evidence="13" id="KW-1185">Reference proteome</keyword>
<feature type="chain" id="PRO_5015148269" evidence="11">
    <location>
        <begin position="18"/>
        <end position="286"/>
    </location>
</feature>
<dbReference type="GO" id="GO:0005789">
    <property type="term" value="C:endoplasmic reticulum membrane"/>
    <property type="evidence" value="ECO:0007669"/>
    <property type="project" value="UniProtKB-SubCell"/>
</dbReference>
<protein>
    <submittedName>
        <fullName evidence="12">Diacylglycerol O-acyltransferase 2</fullName>
    </submittedName>
</protein>
<evidence type="ECO:0000256" key="1">
    <source>
        <dbReference type="ARBA" id="ARBA00004477"/>
    </source>
</evidence>
<keyword evidence="10" id="KW-0012">Acyltransferase</keyword>
<dbReference type="Proteomes" id="UP000239649">
    <property type="component" value="Unassembled WGS sequence"/>
</dbReference>
<evidence type="ECO:0000313" key="12">
    <source>
        <dbReference type="EMBL" id="PSC70219.1"/>
    </source>
</evidence>
<evidence type="ECO:0000256" key="6">
    <source>
        <dbReference type="ARBA" id="ARBA00022824"/>
    </source>
</evidence>
<sequence length="286" mass="32281">MPRRIAFVSILIKLVLLAVPLRLPPPSPVKRFLRFSMVAAGAYFPVKVVWEGKEEDYAEGPFVIGYEPHSVLPQGICIFSQFAVDGVPPGLKNTRILVSSSGLWAPIMRHMWWWLGCRPVSRACFQGLLAKGRSVAVCPGGVKECLYMQRGREVAYLRKRRGFVRLALQAGAPLVPVWAFGQTDLYSYCRLFYDWPRNLIPRAAWASFVRRIGYVPLIAWGAFGSFMPKQVPMYIVVGKPLRVPRIESPTTEQVDDHLQQFIEALERLFAEHKEAAGQSATTLTIY</sequence>
<dbReference type="EMBL" id="LHPF02000021">
    <property type="protein sequence ID" value="PSC70219.1"/>
    <property type="molecule type" value="Genomic_DNA"/>
</dbReference>
<feature type="signal peptide" evidence="11">
    <location>
        <begin position="1"/>
        <end position="17"/>
    </location>
</feature>
<accession>A0A2P6V807</accession>
<dbReference type="PANTHER" id="PTHR12317">
    <property type="entry name" value="DIACYLGLYCEROL O-ACYLTRANSFERASE"/>
    <property type="match status" value="1"/>
</dbReference>
<gene>
    <name evidence="12" type="ORF">C2E20_6280</name>
</gene>
<name>A0A2P6V807_9CHLO</name>